<evidence type="ECO:0000256" key="4">
    <source>
        <dbReference type="ARBA" id="ARBA00022912"/>
    </source>
</evidence>
<protein>
    <recommendedName>
        <fullName evidence="2">protein-tyrosine-phosphatase</fullName>
        <ecNumber evidence="2">3.1.3.48</ecNumber>
    </recommendedName>
</protein>
<dbReference type="GO" id="GO:0043409">
    <property type="term" value="P:negative regulation of MAPK cascade"/>
    <property type="evidence" value="ECO:0007669"/>
    <property type="project" value="TreeGrafter"/>
</dbReference>
<comment type="similarity">
    <text evidence="1">Belongs to the protein-tyrosine phosphatase family. Non-receptor class dual specificity subfamily.</text>
</comment>
<evidence type="ECO:0000313" key="8">
    <source>
        <dbReference type="Proteomes" id="UP000683925"/>
    </source>
</evidence>
<feature type="domain" description="Tyrosine-protein phosphatase" evidence="5">
    <location>
        <begin position="20"/>
        <end position="162"/>
    </location>
</feature>
<keyword evidence="3" id="KW-0378">Hydrolase</keyword>
<dbReference type="SMART" id="SM00195">
    <property type="entry name" value="DSPc"/>
    <property type="match status" value="1"/>
</dbReference>
<evidence type="ECO:0000259" key="6">
    <source>
        <dbReference type="PROSITE" id="PS50056"/>
    </source>
</evidence>
<dbReference type="EMBL" id="CAJJDP010000140">
    <property type="protein sequence ID" value="CAD8206971.1"/>
    <property type="molecule type" value="Genomic_DNA"/>
</dbReference>
<evidence type="ECO:0000256" key="3">
    <source>
        <dbReference type="ARBA" id="ARBA00022801"/>
    </source>
</evidence>
<dbReference type="PANTHER" id="PTHR10159:SF519">
    <property type="entry name" value="DUAL SPECIFICITY PROTEIN PHOSPHATASE MPK3"/>
    <property type="match status" value="1"/>
</dbReference>
<evidence type="ECO:0000256" key="1">
    <source>
        <dbReference type="ARBA" id="ARBA00008601"/>
    </source>
</evidence>
<dbReference type="OMA" id="QHFHYEQ"/>
<dbReference type="GO" id="GO:0033550">
    <property type="term" value="F:MAP kinase tyrosine phosphatase activity"/>
    <property type="evidence" value="ECO:0007669"/>
    <property type="project" value="TreeGrafter"/>
</dbReference>
<feature type="domain" description="Tyrosine specific protein phosphatases" evidence="6">
    <location>
        <begin position="84"/>
        <end position="141"/>
    </location>
</feature>
<dbReference type="CDD" id="cd14498">
    <property type="entry name" value="DSP"/>
    <property type="match status" value="1"/>
</dbReference>
<organism evidence="7 8">
    <name type="scientific">Paramecium octaurelia</name>
    <dbReference type="NCBI Taxonomy" id="43137"/>
    <lineage>
        <taxon>Eukaryota</taxon>
        <taxon>Sar</taxon>
        <taxon>Alveolata</taxon>
        <taxon>Ciliophora</taxon>
        <taxon>Intramacronucleata</taxon>
        <taxon>Oligohymenophorea</taxon>
        <taxon>Peniculida</taxon>
        <taxon>Parameciidae</taxon>
        <taxon>Paramecium</taxon>
    </lineage>
</organism>
<dbReference type="Pfam" id="PF00782">
    <property type="entry name" value="DSPc"/>
    <property type="match status" value="1"/>
</dbReference>
<dbReference type="PROSITE" id="PS50054">
    <property type="entry name" value="TYR_PHOSPHATASE_DUAL"/>
    <property type="match status" value="1"/>
</dbReference>
<dbReference type="PROSITE" id="PS50056">
    <property type="entry name" value="TYR_PHOSPHATASE_2"/>
    <property type="match status" value="1"/>
</dbReference>
<name>A0A8S1XYZ5_PAROT</name>
<dbReference type="GO" id="GO:0017017">
    <property type="term" value="F:MAP kinase tyrosine/serine/threonine phosphatase activity"/>
    <property type="evidence" value="ECO:0007669"/>
    <property type="project" value="TreeGrafter"/>
</dbReference>
<dbReference type="GO" id="GO:0005737">
    <property type="term" value="C:cytoplasm"/>
    <property type="evidence" value="ECO:0007669"/>
    <property type="project" value="TreeGrafter"/>
</dbReference>
<dbReference type="Proteomes" id="UP000683925">
    <property type="component" value="Unassembled WGS sequence"/>
</dbReference>
<evidence type="ECO:0000313" key="7">
    <source>
        <dbReference type="EMBL" id="CAD8206971.1"/>
    </source>
</evidence>
<reference evidence="7" key="1">
    <citation type="submission" date="2021-01" db="EMBL/GenBank/DDBJ databases">
        <authorList>
            <consortium name="Genoscope - CEA"/>
            <person name="William W."/>
        </authorList>
    </citation>
    <scope>NUCLEOTIDE SEQUENCE</scope>
</reference>
<keyword evidence="4" id="KW-0904">Protein phosphatase</keyword>
<proteinExistence type="inferred from homology"/>
<dbReference type="InterPro" id="IPR000387">
    <property type="entry name" value="Tyr_Pase_dom"/>
</dbReference>
<dbReference type="InterPro" id="IPR016130">
    <property type="entry name" value="Tyr_Pase_AS"/>
</dbReference>
<dbReference type="EC" id="3.1.3.48" evidence="2"/>
<dbReference type="InterPro" id="IPR000340">
    <property type="entry name" value="Dual-sp_phosphatase_cat-dom"/>
</dbReference>
<sequence length="240" mass="28184">MSSPKKQSSKRDDPISCIIEPSKVLGGLYLGNMEAASDPYTLSQYQIKAILTVCPQSIPSSTKIKLNFYHQCMADDEDDYQISKHFDESFRFIEASRRSTNVLVHCQMGISRSAVIVLAYLIKKDLIGAREALEYVEQRRPIIFPNNGFLRQLGTFERQVFNDLINEANCSRRIASPKQVEREYNKQRQLDEEFEMKLQRLKESNKQQQHFHYEQYTIPKSNVYRKQENTLFSNLYYKHY</sequence>
<dbReference type="GO" id="GO:0008330">
    <property type="term" value="F:protein tyrosine/threonine phosphatase activity"/>
    <property type="evidence" value="ECO:0007669"/>
    <property type="project" value="TreeGrafter"/>
</dbReference>
<evidence type="ECO:0000256" key="2">
    <source>
        <dbReference type="ARBA" id="ARBA00013064"/>
    </source>
</evidence>
<gene>
    <name evidence="7" type="ORF">POCTA_138.1.T1390135</name>
</gene>
<keyword evidence="8" id="KW-1185">Reference proteome</keyword>
<evidence type="ECO:0000259" key="5">
    <source>
        <dbReference type="PROSITE" id="PS50054"/>
    </source>
</evidence>
<dbReference type="InterPro" id="IPR020422">
    <property type="entry name" value="TYR_PHOSPHATASE_DUAL_dom"/>
</dbReference>
<dbReference type="FunFam" id="3.90.190.10:FF:000129">
    <property type="entry name" value="Dual specificity protein phosphatase, putative"/>
    <property type="match status" value="1"/>
</dbReference>
<accession>A0A8S1XYZ5</accession>
<dbReference type="AlphaFoldDB" id="A0A8S1XYZ5"/>
<comment type="caution">
    <text evidence="7">The sequence shown here is derived from an EMBL/GenBank/DDBJ whole genome shotgun (WGS) entry which is preliminary data.</text>
</comment>
<dbReference type="OrthoDB" id="10252009at2759"/>
<dbReference type="PROSITE" id="PS00383">
    <property type="entry name" value="TYR_PHOSPHATASE_1"/>
    <property type="match status" value="1"/>
</dbReference>
<dbReference type="PANTHER" id="PTHR10159">
    <property type="entry name" value="DUAL SPECIFICITY PROTEIN PHOSPHATASE"/>
    <property type="match status" value="1"/>
</dbReference>